<evidence type="ECO:0000259" key="1">
    <source>
        <dbReference type="Pfam" id="PF04826"/>
    </source>
</evidence>
<dbReference type="PANTHER" id="PTHR46414:SF3">
    <property type="entry name" value="G-PROTEIN COUPLED RECEPTOR-ASSOCIATED SORTING PROTEIN 1"/>
    <property type="match status" value="1"/>
</dbReference>
<dbReference type="PaxDb" id="10029-XP_007622353.1"/>
<dbReference type="GO" id="GO:0005634">
    <property type="term" value="C:nucleus"/>
    <property type="evidence" value="ECO:0007669"/>
    <property type="project" value="TreeGrafter"/>
</dbReference>
<dbReference type="InParanoid" id="G3HXC9"/>
<reference evidence="3" key="1">
    <citation type="journal article" date="2011" name="Nat. Biotechnol.">
        <title>The genomic sequence of the Chinese hamster ovary (CHO)-K1 cell line.</title>
        <authorList>
            <person name="Xu X."/>
            <person name="Nagarajan H."/>
            <person name="Lewis N.E."/>
            <person name="Pan S."/>
            <person name="Cai Z."/>
            <person name="Liu X."/>
            <person name="Chen W."/>
            <person name="Xie M."/>
            <person name="Wang W."/>
            <person name="Hammond S."/>
            <person name="Andersen M.R."/>
            <person name="Neff N."/>
            <person name="Passarelli B."/>
            <person name="Koh W."/>
            <person name="Fan H.C."/>
            <person name="Wang J."/>
            <person name="Gui Y."/>
            <person name="Lee K.H."/>
            <person name="Betenbaugh M.J."/>
            <person name="Quake S.R."/>
            <person name="Famili I."/>
            <person name="Palsson B.O."/>
            <person name="Wang J."/>
        </authorList>
    </citation>
    <scope>NUCLEOTIDE SEQUENCE [LARGE SCALE GENOMIC DNA]</scope>
    <source>
        <strain evidence="3">CHO K1 cell line</strain>
    </source>
</reference>
<evidence type="ECO:0000313" key="2">
    <source>
        <dbReference type="EMBL" id="EGW02723.1"/>
    </source>
</evidence>
<dbReference type="eggNOG" id="ENOG502S6CE">
    <property type="taxonomic scope" value="Eukaryota"/>
</dbReference>
<dbReference type="STRING" id="10029.G3HXC9"/>
<name>G3HXC9_CRIGR</name>
<feature type="domain" description="Armadillo repeat-containing" evidence="1">
    <location>
        <begin position="1"/>
        <end position="53"/>
    </location>
</feature>
<dbReference type="InterPro" id="IPR043374">
    <property type="entry name" value="GASP1-3"/>
</dbReference>
<sequence length="84" mass="9679">MTKRLLATESMSEFMTLFSKEDSNDNIQIVLAIFDKISKNIQKEALFADDDDEEEEVVVNLDPLISAFHEIENFAKTLKRKPDN</sequence>
<dbReference type="PANTHER" id="PTHR46414">
    <property type="entry name" value="PROTEIN BHLHB9-RELATED"/>
    <property type="match status" value="1"/>
</dbReference>
<dbReference type="EMBL" id="JH000865">
    <property type="protein sequence ID" value="EGW02723.1"/>
    <property type="molecule type" value="Genomic_DNA"/>
</dbReference>
<dbReference type="GO" id="GO:0005829">
    <property type="term" value="C:cytosol"/>
    <property type="evidence" value="ECO:0007669"/>
    <property type="project" value="TreeGrafter"/>
</dbReference>
<accession>G3HXC9</accession>
<dbReference type="Pfam" id="PF04826">
    <property type="entry name" value="Arm_2"/>
    <property type="match status" value="1"/>
</dbReference>
<dbReference type="AlphaFoldDB" id="G3HXC9"/>
<protein>
    <submittedName>
        <fullName evidence="2">G-protein coupled receptor-associated sorting protein 1</fullName>
    </submittedName>
</protein>
<gene>
    <name evidence="2" type="ORF">I79_015649</name>
</gene>
<evidence type="ECO:0000313" key="3">
    <source>
        <dbReference type="Proteomes" id="UP000001075"/>
    </source>
</evidence>
<dbReference type="InterPro" id="IPR006911">
    <property type="entry name" value="ARM-rpt_dom"/>
</dbReference>
<organism evidence="2 3">
    <name type="scientific">Cricetulus griseus</name>
    <name type="common">Chinese hamster</name>
    <name type="synonym">Cricetulus barabensis griseus</name>
    <dbReference type="NCBI Taxonomy" id="10029"/>
    <lineage>
        <taxon>Eukaryota</taxon>
        <taxon>Metazoa</taxon>
        <taxon>Chordata</taxon>
        <taxon>Craniata</taxon>
        <taxon>Vertebrata</taxon>
        <taxon>Euteleostomi</taxon>
        <taxon>Mammalia</taxon>
        <taxon>Eutheria</taxon>
        <taxon>Euarchontoglires</taxon>
        <taxon>Glires</taxon>
        <taxon>Rodentia</taxon>
        <taxon>Myomorpha</taxon>
        <taxon>Muroidea</taxon>
        <taxon>Cricetidae</taxon>
        <taxon>Cricetinae</taxon>
        <taxon>Cricetulus</taxon>
    </lineage>
</organism>
<keyword evidence="2" id="KW-0675">Receptor</keyword>
<proteinExistence type="predicted"/>
<dbReference type="Proteomes" id="UP000001075">
    <property type="component" value="Unassembled WGS sequence"/>
</dbReference>